<dbReference type="AlphaFoldDB" id="Q7VGG2"/>
<sequence length="305" mass="35047">MKQFFLFFVIFANINLIADDISIPPSKLSLQKSYQVSKNNIYSTDIFPQIDKRFKIATLPPDKFTLKLKSVDIKLIFARYGYEISSFESEFVEFNFVSDMREDKALDFIQKMYIQHYGKSLEIKKLLVRPIGVLPQQYELLEYELAPPALKKNNGTFVMKYRTGEHSHIKKITFAYMLEGTLEVLKSTQNINVNDTLTPQNTRAERITFERVGAEYISTQEIYNSGAKSYIRVDTAITKDKIKPRIIVKKGDKIRVFSREGGITTEIVLVARQNAVHNEIINAQNPNSGKIIRVKITDEGKGEIL</sequence>
<feature type="domain" description="Flagella basal body P-ring formation protein FlgA SAF" evidence="1">
    <location>
        <begin position="183"/>
        <end position="304"/>
    </location>
</feature>
<dbReference type="Pfam" id="PF17656">
    <property type="entry name" value="ChapFlgA_N"/>
    <property type="match status" value="1"/>
</dbReference>
<accession>Q7VGG2</accession>
<dbReference type="PANTHER" id="PTHR36307">
    <property type="entry name" value="FLAGELLA BASAL BODY P-RING FORMATION PROTEIN FLGA"/>
    <property type="match status" value="1"/>
</dbReference>
<dbReference type="KEGG" id="hhe:HH_1359"/>
<gene>
    <name evidence="3" type="ordered locus">HH_1359</name>
</gene>
<organism evidence="3 4">
    <name type="scientific">Helicobacter hepaticus (strain ATCC 51449 / 3B1)</name>
    <dbReference type="NCBI Taxonomy" id="235279"/>
    <lineage>
        <taxon>Bacteria</taxon>
        <taxon>Pseudomonadati</taxon>
        <taxon>Campylobacterota</taxon>
        <taxon>Epsilonproteobacteria</taxon>
        <taxon>Campylobacterales</taxon>
        <taxon>Helicobacteraceae</taxon>
        <taxon>Helicobacter</taxon>
    </lineage>
</organism>
<dbReference type="InterPro" id="IPR017585">
    <property type="entry name" value="SAF_FlgA"/>
</dbReference>
<evidence type="ECO:0000313" key="4">
    <source>
        <dbReference type="Proteomes" id="UP000002495"/>
    </source>
</evidence>
<dbReference type="RefSeq" id="WP_011116199.1">
    <property type="nucleotide sequence ID" value="NC_004917.1"/>
</dbReference>
<name>Q7VGG2_HELHP</name>
<dbReference type="OrthoDB" id="5321905at2"/>
<dbReference type="InterPro" id="IPR041231">
    <property type="entry name" value="FlgA_N"/>
</dbReference>
<reference evidence="3 4" key="1">
    <citation type="journal article" date="2003" name="Proc. Natl. Acad. Sci. U.S.A.">
        <title>The complete genome sequence of the carcinogenic bacterium Helicobacter hepaticus.</title>
        <authorList>
            <person name="Suerbaum S."/>
            <person name="Josenhans C."/>
            <person name="Sterzenbach T."/>
            <person name="Drescher B."/>
            <person name="Brandt P."/>
            <person name="Bell M."/>
            <person name="Droege M."/>
            <person name="Fartmann B."/>
            <person name="Fischer H.-P."/>
            <person name="Ge Z."/>
            <person name="Hoerster A."/>
            <person name="Holland R."/>
            <person name="Klein K."/>
            <person name="Koenig J."/>
            <person name="Macko L."/>
            <person name="Mendz G.L."/>
            <person name="Nyakatura G."/>
            <person name="Schauer D.B."/>
            <person name="Shen Z."/>
            <person name="Weber J."/>
            <person name="Frosch M."/>
            <person name="Fox J.G."/>
        </authorList>
    </citation>
    <scope>NUCLEOTIDE SEQUENCE [LARGE SCALE GENOMIC DNA]</scope>
    <source>
        <strain evidence="4">ATCC 51449 / 3B1</strain>
    </source>
</reference>
<keyword evidence="4" id="KW-1185">Reference proteome</keyword>
<evidence type="ECO:0008006" key="5">
    <source>
        <dbReference type="Google" id="ProtNLM"/>
    </source>
</evidence>
<dbReference type="Gene3D" id="2.30.30.760">
    <property type="match status" value="1"/>
</dbReference>
<dbReference type="Proteomes" id="UP000002495">
    <property type="component" value="Chromosome"/>
</dbReference>
<dbReference type="eggNOG" id="COG1261">
    <property type="taxonomic scope" value="Bacteria"/>
</dbReference>
<dbReference type="GO" id="GO:0044780">
    <property type="term" value="P:bacterial-type flagellum assembly"/>
    <property type="evidence" value="ECO:0007669"/>
    <property type="project" value="InterPro"/>
</dbReference>
<evidence type="ECO:0000313" key="3">
    <source>
        <dbReference type="EMBL" id="AAP77956.1"/>
    </source>
</evidence>
<dbReference type="InterPro" id="IPR039246">
    <property type="entry name" value="Flagellar_FlgA"/>
</dbReference>
<feature type="domain" description="FlgA N-terminal" evidence="2">
    <location>
        <begin position="104"/>
        <end position="179"/>
    </location>
</feature>
<protein>
    <recommendedName>
        <fullName evidence="5">Flagella basal body P-ring formation protein FlgA C-terminal domain-containing protein</fullName>
    </recommendedName>
</protein>
<dbReference type="STRING" id="235279.HH_1359"/>
<dbReference type="PANTHER" id="PTHR36307:SF1">
    <property type="entry name" value="FLAGELLA BASAL BODY P-RING FORMATION PROTEIN FLGA"/>
    <property type="match status" value="1"/>
</dbReference>
<dbReference type="NCBIfam" id="TIGR03170">
    <property type="entry name" value="flgA_cterm"/>
    <property type="match status" value="1"/>
</dbReference>
<dbReference type="Pfam" id="PF13144">
    <property type="entry name" value="ChapFlgA"/>
    <property type="match status" value="1"/>
</dbReference>
<dbReference type="HOGENOM" id="CLU_911446_0_0_7"/>
<evidence type="ECO:0000259" key="2">
    <source>
        <dbReference type="Pfam" id="PF17656"/>
    </source>
</evidence>
<dbReference type="EMBL" id="AE017125">
    <property type="protein sequence ID" value="AAP77956.1"/>
    <property type="molecule type" value="Genomic_DNA"/>
</dbReference>
<evidence type="ECO:0000259" key="1">
    <source>
        <dbReference type="Pfam" id="PF13144"/>
    </source>
</evidence>
<proteinExistence type="predicted"/>